<feature type="non-terminal residue" evidence="3">
    <location>
        <position position="1"/>
    </location>
</feature>
<evidence type="ECO:0000259" key="2">
    <source>
        <dbReference type="Pfam" id="PF25877"/>
    </source>
</evidence>
<dbReference type="OrthoDB" id="539213at2759"/>
<reference evidence="3" key="2">
    <citation type="submission" date="2004-02" db="EMBL/GenBank/DDBJ databases">
        <authorList>
            <consortium name="Genoscope"/>
            <consortium name="Whitehead Institute Centre for Genome Research"/>
        </authorList>
    </citation>
    <scope>NUCLEOTIDE SEQUENCE</scope>
</reference>
<gene>
    <name evidence="3" type="ORF">GSTENG00001969001</name>
</gene>
<organism evidence="3">
    <name type="scientific">Tetraodon nigroviridis</name>
    <name type="common">Spotted green pufferfish</name>
    <name type="synonym">Chelonodon nigroviridis</name>
    <dbReference type="NCBI Taxonomy" id="99883"/>
    <lineage>
        <taxon>Eukaryota</taxon>
        <taxon>Metazoa</taxon>
        <taxon>Chordata</taxon>
        <taxon>Craniata</taxon>
        <taxon>Vertebrata</taxon>
        <taxon>Euteleostomi</taxon>
        <taxon>Actinopterygii</taxon>
        <taxon>Neopterygii</taxon>
        <taxon>Teleostei</taxon>
        <taxon>Neoteleostei</taxon>
        <taxon>Acanthomorphata</taxon>
        <taxon>Eupercaria</taxon>
        <taxon>Tetraodontiformes</taxon>
        <taxon>Tetradontoidea</taxon>
        <taxon>Tetraodontidae</taxon>
        <taxon>Tetraodon</taxon>
    </lineage>
</organism>
<name>Q4TF10_TETNG</name>
<evidence type="ECO:0000256" key="1">
    <source>
        <dbReference type="SAM" id="MobiDB-lite"/>
    </source>
</evidence>
<dbReference type="InterPro" id="IPR058889">
    <property type="entry name" value="WHD_SOWAHA-C"/>
</dbReference>
<dbReference type="KEGG" id="tng:GSTEN00001969G001"/>
<dbReference type="AlphaFoldDB" id="Q4TF10"/>
<dbReference type="Pfam" id="PF25877">
    <property type="entry name" value="WHD_SOWAH"/>
    <property type="match status" value="1"/>
</dbReference>
<feature type="region of interest" description="Disordered" evidence="1">
    <location>
        <begin position="38"/>
        <end position="84"/>
    </location>
</feature>
<dbReference type="EMBL" id="CAAE01004925">
    <property type="protein sequence ID" value="CAF88522.1"/>
    <property type="molecule type" value="Genomic_DNA"/>
</dbReference>
<proteinExistence type="predicted"/>
<feature type="domain" description="SOWAHA-C winged helix-turn-helix" evidence="2">
    <location>
        <begin position="2"/>
        <end position="45"/>
    </location>
</feature>
<feature type="compositionally biased region" description="Basic and acidic residues" evidence="1">
    <location>
        <begin position="38"/>
        <end position="49"/>
    </location>
</feature>
<protein>
    <submittedName>
        <fullName evidence="3">(spotted green pufferfish) hypothetical protein</fullName>
    </submittedName>
</protein>
<accession>Q4TF10</accession>
<feature type="compositionally biased region" description="Polar residues" evidence="1">
    <location>
        <begin position="66"/>
        <end position="84"/>
    </location>
</feature>
<comment type="caution">
    <text evidence="3">The sequence shown here is derived from an EMBL/GenBank/DDBJ whole genome shotgun (WGS) entry which is preliminary data.</text>
</comment>
<reference evidence="3" key="1">
    <citation type="journal article" date="2004" name="Nature">
        <title>Genome duplication in the teleost fish Tetraodon nigroviridis reveals the early vertebrate proto-karyotype.</title>
        <authorList>
            <person name="Jaillon O."/>
            <person name="Aury J.-M."/>
            <person name="Brunet F."/>
            <person name="Petit J.-L."/>
            <person name="Stange-Thomann N."/>
            <person name="Mauceli E."/>
            <person name="Bouneau L."/>
            <person name="Fischer C."/>
            <person name="Ozouf-Costaz C."/>
            <person name="Bernot A."/>
            <person name="Nicaud S."/>
            <person name="Jaffe D."/>
            <person name="Fisher S."/>
            <person name="Lutfalla G."/>
            <person name="Dossat C."/>
            <person name="Segurens B."/>
            <person name="Dasilva C."/>
            <person name="Salanoubat M."/>
            <person name="Levy M."/>
            <person name="Boudet N."/>
            <person name="Castellano S."/>
            <person name="Anthouard V."/>
            <person name="Jubin C."/>
            <person name="Castelli V."/>
            <person name="Katinka M."/>
            <person name="Vacherie B."/>
            <person name="Biemont C."/>
            <person name="Skalli Z."/>
            <person name="Cattolico L."/>
            <person name="Poulain J."/>
            <person name="De Berardinis V."/>
            <person name="Cruaud C."/>
            <person name="Duprat S."/>
            <person name="Brottier P."/>
            <person name="Coutanceau J.-P."/>
            <person name="Gouzy J."/>
            <person name="Parra G."/>
            <person name="Lardier G."/>
            <person name="Chapple C."/>
            <person name="McKernan K.J."/>
            <person name="McEwan P."/>
            <person name="Bosak S."/>
            <person name="Kellis M."/>
            <person name="Volff J.-N."/>
            <person name="Guigo R."/>
            <person name="Zody M.C."/>
            <person name="Mesirov J."/>
            <person name="Lindblad-Toh K."/>
            <person name="Birren B."/>
            <person name="Nusbaum C."/>
            <person name="Kahn D."/>
            <person name="Robinson-Rechavi M."/>
            <person name="Laudet V."/>
            <person name="Schachter V."/>
            <person name="Quetier F."/>
            <person name="Saurin W."/>
            <person name="Scarpelli C."/>
            <person name="Wincker P."/>
            <person name="Lander E.S."/>
            <person name="Weissenbach J."/>
            <person name="Roest Crollius H."/>
        </authorList>
    </citation>
    <scope>NUCLEOTIDE SEQUENCE [LARGE SCALE GENOMIC DNA]</scope>
</reference>
<sequence length="84" mass="9435">KYREEFKLNIDRIAVVKSENGEKYLVLKKKYRQLLQEREARHSRADVDAQGRPSSGTAPWDGTGGTPVSSGRSDTRVNAKSKSQ</sequence>
<evidence type="ECO:0000313" key="3">
    <source>
        <dbReference type="EMBL" id="CAF88522.1"/>
    </source>
</evidence>